<gene>
    <name evidence="1" type="ORF">QYF68_01360</name>
</gene>
<accession>A0ABT8H6S7</accession>
<comment type="caution">
    <text evidence="1">The sequence shown here is derived from an EMBL/GenBank/DDBJ whole genome shotgun (WGS) entry which is preliminary data.</text>
</comment>
<proteinExistence type="predicted"/>
<dbReference type="RefSeq" id="WP_036368651.1">
    <property type="nucleotide sequence ID" value="NZ_CP070380.1"/>
</dbReference>
<organism evidence="1 2">
    <name type="scientific">Mycolicibacterium austroafricanum</name>
    <name type="common">Mycobacterium austroafricanum</name>
    <dbReference type="NCBI Taxonomy" id="39687"/>
    <lineage>
        <taxon>Bacteria</taxon>
        <taxon>Bacillati</taxon>
        <taxon>Actinomycetota</taxon>
        <taxon>Actinomycetes</taxon>
        <taxon>Mycobacteriales</taxon>
        <taxon>Mycobacteriaceae</taxon>
        <taxon>Mycolicibacterium</taxon>
    </lineage>
</organism>
<keyword evidence="2" id="KW-1185">Reference proteome</keyword>
<reference evidence="1" key="1">
    <citation type="submission" date="2023-07" db="EMBL/GenBank/DDBJ databases">
        <title>Degradation of tert-butanol by M. austroafricanum TBA100.</title>
        <authorList>
            <person name="Helbich S."/>
            <person name="Vainshtein Y."/>
        </authorList>
    </citation>
    <scope>NUCLEOTIDE SEQUENCE</scope>
    <source>
        <strain evidence="1">TBA100</strain>
    </source>
</reference>
<protein>
    <submittedName>
        <fullName evidence="1">Phosphodiesterase</fullName>
    </submittedName>
</protein>
<sequence length="222" mass="24152">MSISELTTLPIRGGAALRKKRLFHPSGILCGGTVTRLAPDGVGLPLVSGEVVGRISKGAGTPGSLPDFAGLAWRMPGDADGPRPWDVLTVSSAARVVLRPVRSWPEAQYSTLMPLRYRGGLYWLRARMRTPVDVDGLSVEAVRDRIETGPVEFTVEQACGIGSFTELATLTFDRELCDDDPGCDQPFDPTVRSGAEIALEPRWLTRMRRAAYRNSREGRGAE</sequence>
<evidence type="ECO:0000313" key="2">
    <source>
        <dbReference type="Proteomes" id="UP001172687"/>
    </source>
</evidence>
<name>A0ABT8H6S7_MYCAO</name>
<dbReference type="EMBL" id="JAUHTC010000007">
    <property type="protein sequence ID" value="MDN4516475.1"/>
    <property type="molecule type" value="Genomic_DNA"/>
</dbReference>
<evidence type="ECO:0000313" key="1">
    <source>
        <dbReference type="EMBL" id="MDN4516475.1"/>
    </source>
</evidence>
<dbReference type="Proteomes" id="UP001172687">
    <property type="component" value="Unassembled WGS sequence"/>
</dbReference>